<organism evidence="2 3">
    <name type="scientific">Phyllosticta citriasiana</name>
    <dbReference type="NCBI Taxonomy" id="595635"/>
    <lineage>
        <taxon>Eukaryota</taxon>
        <taxon>Fungi</taxon>
        <taxon>Dikarya</taxon>
        <taxon>Ascomycota</taxon>
        <taxon>Pezizomycotina</taxon>
        <taxon>Dothideomycetes</taxon>
        <taxon>Dothideomycetes incertae sedis</taxon>
        <taxon>Botryosphaeriales</taxon>
        <taxon>Phyllostictaceae</taxon>
        <taxon>Phyllosticta</taxon>
    </lineage>
</organism>
<evidence type="ECO:0000313" key="3">
    <source>
        <dbReference type="Proteomes" id="UP001363622"/>
    </source>
</evidence>
<protein>
    <recommendedName>
        <fullName evidence="4">Secreted protein</fullName>
    </recommendedName>
</protein>
<gene>
    <name evidence="2" type="ORF">IWZ03DRAFT_39502</name>
</gene>
<feature type="chain" id="PRO_5045082860" description="Secreted protein" evidence="1">
    <location>
        <begin position="21"/>
        <end position="73"/>
    </location>
</feature>
<evidence type="ECO:0000313" key="2">
    <source>
        <dbReference type="EMBL" id="KAK7512810.1"/>
    </source>
</evidence>
<feature type="signal peptide" evidence="1">
    <location>
        <begin position="1"/>
        <end position="20"/>
    </location>
</feature>
<evidence type="ECO:0008006" key="4">
    <source>
        <dbReference type="Google" id="ProtNLM"/>
    </source>
</evidence>
<proteinExistence type="predicted"/>
<dbReference type="EMBL" id="JBBPHU010000010">
    <property type="protein sequence ID" value="KAK7512810.1"/>
    <property type="molecule type" value="Genomic_DNA"/>
</dbReference>
<reference evidence="2 3" key="1">
    <citation type="submission" date="2024-04" db="EMBL/GenBank/DDBJ databases">
        <title>Phyllosticta paracitricarpa is synonymous to the EU quarantine fungus P. citricarpa based on phylogenomic analyses.</title>
        <authorList>
            <consortium name="Lawrence Berkeley National Laboratory"/>
            <person name="Van Ingen-Buijs V.A."/>
            <person name="Van Westerhoven A.C."/>
            <person name="Haridas S."/>
            <person name="Skiadas P."/>
            <person name="Martin F."/>
            <person name="Groenewald J.Z."/>
            <person name="Crous P.W."/>
            <person name="Seidl M.F."/>
        </authorList>
    </citation>
    <scope>NUCLEOTIDE SEQUENCE [LARGE SCALE GENOMIC DNA]</scope>
    <source>
        <strain evidence="2 3">CBS 123371</strain>
    </source>
</reference>
<keyword evidence="3" id="KW-1185">Reference proteome</keyword>
<comment type="caution">
    <text evidence="2">The sequence shown here is derived from an EMBL/GenBank/DDBJ whole genome shotgun (WGS) entry which is preliminary data.</text>
</comment>
<sequence>MILFSVGSLSFVGCFFCTSGEERRGESRQRWTVQVGGGVFFFSDCDFPFTLGCFPFAFRLGCRTSPRPPDHYL</sequence>
<dbReference type="Proteomes" id="UP001363622">
    <property type="component" value="Unassembled WGS sequence"/>
</dbReference>
<name>A0ABR1KE38_9PEZI</name>
<accession>A0ABR1KE38</accession>
<evidence type="ECO:0000256" key="1">
    <source>
        <dbReference type="SAM" id="SignalP"/>
    </source>
</evidence>
<keyword evidence="1" id="KW-0732">Signal</keyword>